<feature type="short sequence motif" description="GXSXG" evidence="3">
    <location>
        <begin position="50"/>
        <end position="54"/>
    </location>
</feature>
<dbReference type="InterPro" id="IPR002641">
    <property type="entry name" value="PNPLA_dom"/>
</dbReference>
<dbReference type="SUPFAM" id="SSF52151">
    <property type="entry name" value="FabD/lysophospholipase-like"/>
    <property type="match status" value="1"/>
</dbReference>
<proteinExistence type="inferred from homology"/>
<dbReference type="EMBL" id="LKTR01000011">
    <property type="protein sequence ID" value="PKD20078.1"/>
    <property type="molecule type" value="Genomic_DNA"/>
</dbReference>
<reference evidence="6 8" key="1">
    <citation type="submission" date="2015-10" db="EMBL/GenBank/DDBJ databases">
        <title>Draft genome sequence of Salegentibacter salinarum KCTC 12975.</title>
        <authorList>
            <person name="Lin W."/>
            <person name="Zheng Q."/>
        </authorList>
    </citation>
    <scope>NUCLEOTIDE SEQUENCE [LARGE SCALE GENOMIC DNA]</scope>
    <source>
        <strain evidence="6 8">KCTC 12974</strain>
    </source>
</reference>
<dbReference type="RefSeq" id="WP_070053553.1">
    <property type="nucleotide sequence ID" value="NZ_FVZF01000017.1"/>
</dbReference>
<evidence type="ECO:0000259" key="4">
    <source>
        <dbReference type="PROSITE" id="PS51635"/>
    </source>
</evidence>
<dbReference type="AlphaFoldDB" id="A0A2N0TZK4"/>
<evidence type="ECO:0000256" key="2">
    <source>
        <dbReference type="ARBA" id="ARBA00023098"/>
    </source>
</evidence>
<sequence length="346" mass="39093">MKKIRILSIDGGGIRGILPGTILTYLEDELKKKTNNPYASISEYFDFFAGTSTGGILTLIYLIPDENGISKYSAMDALKIYLEKGEEIFNVPLKNKIESLGGVIDEKYPEAALEKNLEYYFKKSTLSESLKPCLVPSYDIRNRRAHFFTSIEAKRSKLYDFYLKDVARSASAAPTYFEATRIKSIYGTPYSLIDGGVFANNPTLCAYAEARNIAFSKELKNLDKPDKPSAKDMLIFSIGTGEVKEPYAYEEYSDAGMLKWIKPLIDIMMSGNSETVDYQLKKIYETLQPGDSMDYHRIQPELVHADSAMDNARKENILALHEDGLNTVTENKEELDIIVDKLIREH</sequence>
<name>A0A2N0TZK4_9FLAO</name>
<feature type="short sequence motif" description="DGA/G" evidence="3">
    <location>
        <begin position="194"/>
        <end position="196"/>
    </location>
</feature>
<evidence type="ECO:0000256" key="3">
    <source>
        <dbReference type="PROSITE-ProRule" id="PRU01161"/>
    </source>
</evidence>
<gene>
    <name evidence="6" type="ORF">APR40_10280</name>
    <name evidence="5" type="ORF">BHS39_10300</name>
</gene>
<protein>
    <submittedName>
        <fullName evidence="6">Patatin</fullName>
    </submittedName>
</protein>
<dbReference type="EMBL" id="MJBR01000009">
    <property type="protein sequence ID" value="OEY73258.1"/>
    <property type="molecule type" value="Genomic_DNA"/>
</dbReference>
<reference evidence="5 7" key="2">
    <citation type="submission" date="2016-09" db="EMBL/GenBank/DDBJ databases">
        <title>Genome Sequence of Salegentibacter salarius,Isolated from a Marine Solar Saltern of the Yellow Sea in South Korea.</title>
        <authorList>
            <person name="Zheng Q."/>
            <person name="Liu Y."/>
        </authorList>
    </citation>
    <scope>NUCLEOTIDE SEQUENCE [LARGE SCALE GENOMIC DNA]</scope>
    <source>
        <strain evidence="5 7">KCTC 12974</strain>
    </source>
</reference>
<keyword evidence="3" id="KW-0378">Hydrolase</keyword>
<evidence type="ECO:0000313" key="8">
    <source>
        <dbReference type="Proteomes" id="UP000232533"/>
    </source>
</evidence>
<dbReference type="Pfam" id="PF01734">
    <property type="entry name" value="Patatin"/>
    <property type="match status" value="1"/>
</dbReference>
<dbReference type="PANTHER" id="PTHR32176">
    <property type="entry name" value="XYLOSE ISOMERASE"/>
    <property type="match status" value="1"/>
</dbReference>
<dbReference type="GO" id="GO:0004620">
    <property type="term" value="F:phospholipase activity"/>
    <property type="evidence" value="ECO:0007669"/>
    <property type="project" value="TreeGrafter"/>
</dbReference>
<feature type="active site" description="Proton acceptor" evidence="3">
    <location>
        <position position="194"/>
    </location>
</feature>
<evidence type="ECO:0000313" key="7">
    <source>
        <dbReference type="Proteomes" id="UP000176009"/>
    </source>
</evidence>
<evidence type="ECO:0000256" key="1">
    <source>
        <dbReference type="ARBA" id="ARBA00010240"/>
    </source>
</evidence>
<dbReference type="Proteomes" id="UP000232533">
    <property type="component" value="Unassembled WGS sequence"/>
</dbReference>
<accession>A0A2N0TZK4</accession>
<keyword evidence="7" id="KW-1185">Reference proteome</keyword>
<comment type="similarity">
    <text evidence="1">Belongs to the patatin family.</text>
</comment>
<evidence type="ECO:0000313" key="5">
    <source>
        <dbReference type="EMBL" id="OEY73258.1"/>
    </source>
</evidence>
<feature type="short sequence motif" description="GXGXXG" evidence="3">
    <location>
        <begin position="11"/>
        <end position="16"/>
    </location>
</feature>
<dbReference type="PROSITE" id="PS51635">
    <property type="entry name" value="PNPLA"/>
    <property type="match status" value="1"/>
</dbReference>
<dbReference type="GO" id="GO:0047372">
    <property type="term" value="F:monoacylglycerol lipase activity"/>
    <property type="evidence" value="ECO:0007669"/>
    <property type="project" value="TreeGrafter"/>
</dbReference>
<dbReference type="Proteomes" id="UP000176009">
    <property type="component" value="Unassembled WGS sequence"/>
</dbReference>
<feature type="active site" description="Nucleophile" evidence="3">
    <location>
        <position position="52"/>
    </location>
</feature>
<dbReference type="OrthoDB" id="9807112at2"/>
<dbReference type="InterPro" id="IPR016035">
    <property type="entry name" value="Acyl_Trfase/lysoPLipase"/>
</dbReference>
<evidence type="ECO:0000313" key="6">
    <source>
        <dbReference type="EMBL" id="PKD20078.1"/>
    </source>
</evidence>
<feature type="domain" description="PNPLA" evidence="4">
    <location>
        <begin position="7"/>
        <end position="207"/>
    </location>
</feature>
<comment type="caution">
    <text evidence="6">The sequence shown here is derived from an EMBL/GenBank/DDBJ whole genome shotgun (WGS) entry which is preliminary data.</text>
</comment>
<dbReference type="PANTHER" id="PTHR32176:SF92">
    <property type="entry name" value="XYLOSE ISOMERASE"/>
    <property type="match status" value="1"/>
</dbReference>
<organism evidence="6 8">
    <name type="scientific">Salegentibacter salarius</name>
    <dbReference type="NCBI Taxonomy" id="435906"/>
    <lineage>
        <taxon>Bacteria</taxon>
        <taxon>Pseudomonadati</taxon>
        <taxon>Bacteroidota</taxon>
        <taxon>Flavobacteriia</taxon>
        <taxon>Flavobacteriales</taxon>
        <taxon>Flavobacteriaceae</taxon>
        <taxon>Salegentibacter</taxon>
    </lineage>
</organism>
<keyword evidence="2 3" id="KW-0443">Lipid metabolism</keyword>
<keyword evidence="3" id="KW-0442">Lipid degradation</keyword>
<dbReference type="GO" id="GO:0016042">
    <property type="term" value="P:lipid catabolic process"/>
    <property type="evidence" value="ECO:0007669"/>
    <property type="project" value="UniProtKB-UniRule"/>
</dbReference>
<dbReference type="Gene3D" id="3.40.1090.10">
    <property type="entry name" value="Cytosolic phospholipase A2 catalytic domain"/>
    <property type="match status" value="1"/>
</dbReference>